<keyword evidence="2" id="KW-1185">Reference proteome</keyword>
<evidence type="ECO:0000313" key="2">
    <source>
        <dbReference type="Proteomes" id="UP001152484"/>
    </source>
</evidence>
<name>A0A9P0YT36_CUSEU</name>
<proteinExistence type="predicted"/>
<dbReference type="Proteomes" id="UP001152484">
    <property type="component" value="Unassembled WGS sequence"/>
</dbReference>
<sequence length="113" mass="12907">MSNAGGRRRVFSRLLTTLVTVDWPSEDDIVGFVQNCWNASPVRCTAARRHIRWRAAAAMAGVPPRFFAAETTKKTIHMYALPLLRVYALLVLYKVNLEKIKINASNKIYRESR</sequence>
<comment type="caution">
    <text evidence="1">The sequence shown here is derived from an EMBL/GenBank/DDBJ whole genome shotgun (WGS) entry which is preliminary data.</text>
</comment>
<dbReference type="AlphaFoldDB" id="A0A9P0YT36"/>
<organism evidence="1 2">
    <name type="scientific">Cuscuta europaea</name>
    <name type="common">European dodder</name>
    <dbReference type="NCBI Taxonomy" id="41803"/>
    <lineage>
        <taxon>Eukaryota</taxon>
        <taxon>Viridiplantae</taxon>
        <taxon>Streptophyta</taxon>
        <taxon>Embryophyta</taxon>
        <taxon>Tracheophyta</taxon>
        <taxon>Spermatophyta</taxon>
        <taxon>Magnoliopsida</taxon>
        <taxon>eudicotyledons</taxon>
        <taxon>Gunneridae</taxon>
        <taxon>Pentapetalae</taxon>
        <taxon>asterids</taxon>
        <taxon>lamiids</taxon>
        <taxon>Solanales</taxon>
        <taxon>Convolvulaceae</taxon>
        <taxon>Cuscuteae</taxon>
        <taxon>Cuscuta</taxon>
        <taxon>Cuscuta subgen. Cuscuta</taxon>
    </lineage>
</organism>
<protein>
    <submittedName>
        <fullName evidence="1">Uncharacterized protein</fullName>
    </submittedName>
</protein>
<gene>
    <name evidence="1" type="ORF">CEURO_LOCUS5694</name>
</gene>
<accession>A0A9P0YT36</accession>
<dbReference type="EMBL" id="CAMAPE010000010">
    <property type="protein sequence ID" value="CAH9076087.1"/>
    <property type="molecule type" value="Genomic_DNA"/>
</dbReference>
<evidence type="ECO:0000313" key="1">
    <source>
        <dbReference type="EMBL" id="CAH9076087.1"/>
    </source>
</evidence>
<reference evidence="1" key="1">
    <citation type="submission" date="2022-07" db="EMBL/GenBank/DDBJ databases">
        <authorList>
            <person name="Macas J."/>
            <person name="Novak P."/>
            <person name="Neumann P."/>
        </authorList>
    </citation>
    <scope>NUCLEOTIDE SEQUENCE</scope>
</reference>